<evidence type="ECO:0000259" key="8">
    <source>
        <dbReference type="PROSITE" id="PS50905"/>
    </source>
</evidence>
<feature type="binding site" evidence="5">
    <location>
        <position position="52"/>
    </location>
    <ligand>
        <name>Fe cation</name>
        <dbReference type="ChEBI" id="CHEBI:24875"/>
        <label>1</label>
    </ligand>
</feature>
<dbReference type="Proteomes" id="UP000186040">
    <property type="component" value="Unassembled WGS sequence"/>
</dbReference>
<dbReference type="InterPro" id="IPR041719">
    <property type="entry name" value="Ferritin_prok"/>
</dbReference>
<evidence type="ECO:0000256" key="4">
    <source>
        <dbReference type="ARBA" id="ARBA00023004"/>
    </source>
</evidence>
<dbReference type="Pfam" id="PF00210">
    <property type="entry name" value="Ferritin"/>
    <property type="match status" value="1"/>
</dbReference>
<dbReference type="RefSeq" id="WP_075972719.1">
    <property type="nucleotide sequence ID" value="NZ_MKQR01000001.1"/>
</dbReference>
<dbReference type="GO" id="GO:0004322">
    <property type="term" value="F:ferroxidase activity"/>
    <property type="evidence" value="ECO:0007669"/>
    <property type="project" value="TreeGrafter"/>
</dbReference>
<evidence type="ECO:0000256" key="1">
    <source>
        <dbReference type="ARBA" id="ARBA00022434"/>
    </source>
</evidence>
<evidence type="ECO:0000313" key="10">
    <source>
        <dbReference type="Proteomes" id="UP000186040"/>
    </source>
</evidence>
<evidence type="ECO:0000256" key="5">
    <source>
        <dbReference type="PIRSR" id="PIRSR601519-1"/>
    </source>
</evidence>
<dbReference type="SUPFAM" id="SSF47240">
    <property type="entry name" value="Ferritin-like"/>
    <property type="match status" value="1"/>
</dbReference>
<dbReference type="GO" id="GO:0008199">
    <property type="term" value="F:ferric iron binding"/>
    <property type="evidence" value="ECO:0007669"/>
    <property type="project" value="InterPro"/>
</dbReference>
<feature type="binding site" evidence="5">
    <location>
        <position position="16"/>
    </location>
    <ligand>
        <name>Fe cation</name>
        <dbReference type="ChEBI" id="CHEBI:24875"/>
        <label>1</label>
    </ligand>
</feature>
<evidence type="ECO:0000256" key="2">
    <source>
        <dbReference type="ARBA" id="ARBA00022723"/>
    </source>
</evidence>
<feature type="region of interest" description="Disordered" evidence="7">
    <location>
        <begin position="156"/>
        <end position="175"/>
    </location>
</feature>
<dbReference type="PANTHER" id="PTHR11431:SF127">
    <property type="entry name" value="BACTERIAL NON-HEME FERRITIN"/>
    <property type="match status" value="1"/>
</dbReference>
<dbReference type="GO" id="GO:0006879">
    <property type="term" value="P:intracellular iron ion homeostasis"/>
    <property type="evidence" value="ECO:0007669"/>
    <property type="project" value="UniProtKB-KW"/>
</dbReference>
<dbReference type="InterPro" id="IPR001519">
    <property type="entry name" value="Ferritin"/>
</dbReference>
<protein>
    <recommendedName>
        <fullName evidence="6">Ferritin</fullName>
    </recommendedName>
</protein>
<keyword evidence="10" id="KW-1185">Reference proteome</keyword>
<keyword evidence="2 5" id="KW-0479">Metal-binding</keyword>
<dbReference type="EMBL" id="MKQR01000001">
    <property type="protein sequence ID" value="OLR95590.1"/>
    <property type="molecule type" value="Genomic_DNA"/>
</dbReference>
<keyword evidence="4 5" id="KW-0408">Iron</keyword>
<name>A0A1Q9LU90_9PSEU</name>
<comment type="caution">
    <text evidence="9">The sequence shown here is derived from an EMBL/GenBank/DDBJ whole genome shotgun (WGS) entry which is preliminary data.</text>
</comment>
<accession>A0A1Q9LU90</accession>
<dbReference type="InterPro" id="IPR008331">
    <property type="entry name" value="Ferritin_DPS_dom"/>
</dbReference>
<dbReference type="STRING" id="1193682.BJP25_00425"/>
<dbReference type="GO" id="GO:0008198">
    <property type="term" value="F:ferrous iron binding"/>
    <property type="evidence" value="ECO:0007669"/>
    <property type="project" value="TreeGrafter"/>
</dbReference>
<feature type="binding site" evidence="5">
    <location>
        <position position="93"/>
    </location>
    <ligand>
        <name>Fe cation</name>
        <dbReference type="ChEBI" id="CHEBI:24875"/>
        <label>1</label>
    </ligand>
</feature>
<evidence type="ECO:0000256" key="3">
    <source>
        <dbReference type="ARBA" id="ARBA00023002"/>
    </source>
</evidence>
<dbReference type="PANTHER" id="PTHR11431">
    <property type="entry name" value="FERRITIN"/>
    <property type="match status" value="1"/>
</dbReference>
<dbReference type="InterPro" id="IPR009078">
    <property type="entry name" value="Ferritin-like_SF"/>
</dbReference>
<feature type="domain" description="Ferritin-like diiron" evidence="8">
    <location>
        <begin position="1"/>
        <end position="144"/>
    </location>
</feature>
<dbReference type="PROSITE" id="PS50905">
    <property type="entry name" value="FERRITIN_LIKE"/>
    <property type="match status" value="1"/>
</dbReference>
<keyword evidence="1 6" id="KW-0409">Iron storage</keyword>
<reference evidence="9 10" key="1">
    <citation type="submission" date="2016-10" db="EMBL/GenBank/DDBJ databases">
        <title>The Draft Genome Sequence of Actinokineospora bangkokensis 44EHWT reveals the biosynthetic pathway of antifungal compounds Thailandins with unusual extender unit butylmalonyl-CoA.</title>
        <authorList>
            <person name="Greule A."/>
            <person name="Intra B."/>
            <person name="Flemming S."/>
            <person name="Rommel M.G."/>
            <person name="Panbangred W."/>
            <person name="Bechthold A."/>
        </authorList>
    </citation>
    <scope>NUCLEOTIDE SEQUENCE [LARGE SCALE GENOMIC DNA]</scope>
    <source>
        <strain evidence="9 10">44EHW</strain>
    </source>
</reference>
<organism evidence="9 10">
    <name type="scientific">Actinokineospora bangkokensis</name>
    <dbReference type="NCBI Taxonomy" id="1193682"/>
    <lineage>
        <taxon>Bacteria</taxon>
        <taxon>Bacillati</taxon>
        <taxon>Actinomycetota</taxon>
        <taxon>Actinomycetes</taxon>
        <taxon>Pseudonocardiales</taxon>
        <taxon>Pseudonocardiaceae</taxon>
        <taxon>Actinokineospora</taxon>
    </lineage>
</organism>
<keyword evidence="3" id="KW-0560">Oxidoreductase</keyword>
<evidence type="ECO:0000256" key="6">
    <source>
        <dbReference type="RuleBase" id="RU361145"/>
    </source>
</evidence>
<dbReference type="Gene3D" id="1.20.1260.10">
    <property type="match status" value="1"/>
</dbReference>
<gene>
    <name evidence="9" type="ORF">BJP25_00425</name>
</gene>
<feature type="binding site" evidence="5">
    <location>
        <position position="49"/>
    </location>
    <ligand>
        <name>Fe cation</name>
        <dbReference type="ChEBI" id="CHEBI:24875"/>
        <label>1</label>
    </ligand>
</feature>
<sequence length="175" mass="19763">MTTKFHQLLQAQVRNEFSAAQQYTALAVWFDGQDLPQLARFFYRQSQEERDHAMMITQYLLDNDIPPVVPGVDEPRNDFTDAVELVSLALQQERAVTEEITTLARTARDEDNYLGEQFVQWFLKEQVEEVASMTTLLNVVKRAGGNLFDVETWLARETTPGSPDPTAPRVAGAGA</sequence>
<evidence type="ECO:0000313" key="9">
    <source>
        <dbReference type="EMBL" id="OLR95590.1"/>
    </source>
</evidence>
<dbReference type="InterPro" id="IPR012347">
    <property type="entry name" value="Ferritin-like"/>
</dbReference>
<proteinExistence type="predicted"/>
<dbReference type="OrthoDB" id="9801481at2"/>
<evidence type="ECO:0000256" key="7">
    <source>
        <dbReference type="SAM" id="MobiDB-lite"/>
    </source>
</evidence>
<dbReference type="CDD" id="cd01055">
    <property type="entry name" value="Nonheme_Ferritin"/>
    <property type="match status" value="1"/>
</dbReference>
<dbReference type="GO" id="GO:0005829">
    <property type="term" value="C:cytosol"/>
    <property type="evidence" value="ECO:0007669"/>
    <property type="project" value="TreeGrafter"/>
</dbReference>
<dbReference type="AlphaFoldDB" id="A0A1Q9LU90"/>
<dbReference type="GO" id="GO:0006826">
    <property type="term" value="P:iron ion transport"/>
    <property type="evidence" value="ECO:0007669"/>
    <property type="project" value="InterPro"/>
</dbReference>
<feature type="binding site" evidence="5">
    <location>
        <position position="126"/>
    </location>
    <ligand>
        <name>Fe cation</name>
        <dbReference type="ChEBI" id="CHEBI:24875"/>
        <label>1</label>
    </ligand>
</feature>
<dbReference type="InterPro" id="IPR009040">
    <property type="entry name" value="Ferritin-like_diiron"/>
</dbReference>